<proteinExistence type="inferred from homology"/>
<feature type="transmembrane region" description="Helical" evidence="2">
    <location>
        <begin position="20"/>
        <end position="43"/>
    </location>
</feature>
<keyword evidence="2" id="KW-1133">Transmembrane helix</keyword>
<dbReference type="PANTHER" id="PTHR33392">
    <property type="entry name" value="POLYISOPRENYL-TEICHOIC ACID--PEPTIDOGLYCAN TEICHOIC ACID TRANSFERASE TAGU"/>
    <property type="match status" value="1"/>
</dbReference>
<dbReference type="InterPro" id="IPR004474">
    <property type="entry name" value="LytR_CpsA_psr"/>
</dbReference>
<evidence type="ECO:0000259" key="3">
    <source>
        <dbReference type="Pfam" id="PF03816"/>
    </source>
</evidence>
<evidence type="ECO:0000256" key="1">
    <source>
        <dbReference type="ARBA" id="ARBA00006068"/>
    </source>
</evidence>
<evidence type="ECO:0000256" key="2">
    <source>
        <dbReference type="SAM" id="Phobius"/>
    </source>
</evidence>
<keyword evidence="2" id="KW-0812">Transmembrane</keyword>
<dbReference type="EMBL" id="CZBO01000002">
    <property type="protein sequence ID" value="CUP97245.1"/>
    <property type="molecule type" value="Genomic_DNA"/>
</dbReference>
<comment type="similarity">
    <text evidence="1">Belongs to the LytR/CpsA/Psr (LCP) family.</text>
</comment>
<keyword evidence="2" id="KW-0472">Membrane</keyword>
<gene>
    <name evidence="4" type="primary">ywtF</name>
    <name evidence="4" type="ORF">ERS852568_01384</name>
</gene>
<dbReference type="Gene3D" id="3.40.630.190">
    <property type="entry name" value="LCP protein"/>
    <property type="match status" value="1"/>
</dbReference>
<dbReference type="Pfam" id="PF03816">
    <property type="entry name" value="LytR_cpsA_psr"/>
    <property type="match status" value="1"/>
</dbReference>
<name>A0A174SP93_9CLOT</name>
<dbReference type="NCBIfam" id="TIGR00350">
    <property type="entry name" value="lytR_cpsA_psr"/>
    <property type="match status" value="1"/>
</dbReference>
<dbReference type="PANTHER" id="PTHR33392:SF6">
    <property type="entry name" value="POLYISOPRENYL-TEICHOIC ACID--PEPTIDOGLYCAN TEICHOIC ACID TRANSFERASE TAGU"/>
    <property type="match status" value="1"/>
</dbReference>
<evidence type="ECO:0000313" key="4">
    <source>
        <dbReference type="EMBL" id="CUP97245.1"/>
    </source>
</evidence>
<dbReference type="InterPro" id="IPR050922">
    <property type="entry name" value="LytR/CpsA/Psr_CW_biosynth"/>
</dbReference>
<dbReference type="AlphaFoldDB" id="A0A174SP93"/>
<dbReference type="RefSeq" id="WP_055207354.1">
    <property type="nucleotide sequence ID" value="NZ_CZBO01000002.1"/>
</dbReference>
<dbReference type="Proteomes" id="UP000095563">
    <property type="component" value="Unassembled WGS sequence"/>
</dbReference>
<accession>A0A174SP93</accession>
<organism evidence="4 5">
    <name type="scientific">Clostridium baratii</name>
    <dbReference type="NCBI Taxonomy" id="1561"/>
    <lineage>
        <taxon>Bacteria</taxon>
        <taxon>Bacillati</taxon>
        <taxon>Bacillota</taxon>
        <taxon>Clostridia</taxon>
        <taxon>Eubacteriales</taxon>
        <taxon>Clostridiaceae</taxon>
        <taxon>Clostridium</taxon>
    </lineage>
</organism>
<reference evidence="4 5" key="1">
    <citation type="submission" date="2015-09" db="EMBL/GenBank/DDBJ databases">
        <authorList>
            <consortium name="Pathogen Informatics"/>
        </authorList>
    </citation>
    <scope>NUCLEOTIDE SEQUENCE [LARGE SCALE GENOMIC DNA]</scope>
    <source>
        <strain evidence="4 5">2789STDY5834956</strain>
    </source>
</reference>
<protein>
    <submittedName>
        <fullName evidence="4">Cell envelope-related function transcriptional attenuator</fullName>
    </submittedName>
</protein>
<evidence type="ECO:0000313" key="5">
    <source>
        <dbReference type="Proteomes" id="UP000095563"/>
    </source>
</evidence>
<feature type="domain" description="Cell envelope-related transcriptional attenuator" evidence="3">
    <location>
        <begin position="88"/>
        <end position="244"/>
    </location>
</feature>
<sequence>MGDVNNTLEIKKKMATWKKVVIGIVIVAIIFIAGGMGYVYHLISKTNHVELNKDNLGIQQDAATESKEDGIINIALFGIDAPQGQAGRSDADMILTIDKKHNKVKLTSIMRDSYVDVKGHGMTKLTHAYAYGGPELALNTLNTNFNLALDKFITVNFTSLPKIIDTLGGIPVDITVGDLKYINNYIDSLNNVDKSNAPHVDKTGEQTLNGIQALAYCRIRYDGGDQRRTQRQRTILEGVFKKVKAMPATDYPKLLDELLPYVTTNISTTEFLSLGKDILSTNASSMIERKVPCDNHEKGMMLKGVYYMNFDIKAETEELHDFIFNS</sequence>